<dbReference type="PANTHER" id="PTHR42953:SF2">
    <property type="entry name" value="ADHESION PROTEIN"/>
    <property type="match status" value="1"/>
</dbReference>
<dbReference type="InterPro" id="IPR050492">
    <property type="entry name" value="Bact_metal-bind_prot9"/>
</dbReference>
<evidence type="ECO:0000313" key="1">
    <source>
        <dbReference type="EMBL" id="VFJ61137.1"/>
    </source>
</evidence>
<dbReference type="CDD" id="cd01145">
    <property type="entry name" value="TroA_c"/>
    <property type="match status" value="1"/>
</dbReference>
<sequence length="311" mass="33944">MMKYVIGSARAMRRFLEIALVFAVLIPQAWALDIFTCEPEWASLAEAIGGENVSVFSATTAGQDPHHIQARPSLIAKLRRADLLVCSGAELETGWLPVLLRRARNGAVQPGNPGYLMAADHLPLLEVPDRLDRSEGDVHAQGNPHVHLSPANVRRIAQVLMERLIALDPDHAEAYRTSGADFLGRWDAATAAWKKKAAPLAGRQVVVHHWEWVYLLDWLGMRRRIALEPKPGIPPTAGHLSDLVAITGTGVDRPIAILRAPTDDSRPSEWLATKTGIPALLLPYTVGGSDTATDLFALFRETIDTLLEAAP</sequence>
<organism evidence="1">
    <name type="scientific">Candidatus Kentrum sp. DK</name>
    <dbReference type="NCBI Taxonomy" id="2126562"/>
    <lineage>
        <taxon>Bacteria</taxon>
        <taxon>Pseudomonadati</taxon>
        <taxon>Pseudomonadota</taxon>
        <taxon>Gammaproteobacteria</taxon>
        <taxon>Candidatus Kentrum</taxon>
    </lineage>
</organism>
<name>A0A450T489_9GAMM</name>
<dbReference type="EMBL" id="CAADEX010000099">
    <property type="protein sequence ID" value="VFJ61137.1"/>
    <property type="molecule type" value="Genomic_DNA"/>
</dbReference>
<gene>
    <name evidence="1" type="ORF">BECKDK2373B_GA0170837_10992</name>
</gene>
<protein>
    <submittedName>
        <fullName evidence="1">Zinc/manganese transport system substrate-binding protein</fullName>
    </submittedName>
</protein>
<dbReference type="GO" id="GO:0030001">
    <property type="term" value="P:metal ion transport"/>
    <property type="evidence" value="ECO:0007669"/>
    <property type="project" value="InterPro"/>
</dbReference>
<proteinExistence type="predicted"/>
<accession>A0A450T489</accession>
<reference evidence="1" key="1">
    <citation type="submission" date="2019-02" db="EMBL/GenBank/DDBJ databases">
        <authorList>
            <person name="Gruber-Vodicka R. H."/>
            <person name="Seah K. B. B."/>
        </authorList>
    </citation>
    <scope>NUCLEOTIDE SEQUENCE</scope>
    <source>
        <strain evidence="1">BECK_DK47</strain>
    </source>
</reference>
<dbReference type="InterPro" id="IPR006127">
    <property type="entry name" value="ZnuA-like"/>
</dbReference>
<dbReference type="Pfam" id="PF01297">
    <property type="entry name" value="ZnuA"/>
    <property type="match status" value="1"/>
</dbReference>
<dbReference type="SUPFAM" id="SSF53807">
    <property type="entry name" value="Helical backbone' metal receptor"/>
    <property type="match status" value="1"/>
</dbReference>
<dbReference type="PANTHER" id="PTHR42953">
    <property type="entry name" value="HIGH-AFFINITY ZINC UPTAKE SYSTEM PROTEIN ZNUA-RELATED"/>
    <property type="match status" value="1"/>
</dbReference>
<dbReference type="AlphaFoldDB" id="A0A450T489"/>
<dbReference type="GO" id="GO:0046872">
    <property type="term" value="F:metal ion binding"/>
    <property type="evidence" value="ECO:0007669"/>
    <property type="project" value="InterPro"/>
</dbReference>
<dbReference type="Gene3D" id="3.40.50.1980">
    <property type="entry name" value="Nitrogenase molybdenum iron protein domain"/>
    <property type="match status" value="2"/>
</dbReference>